<keyword evidence="3 6" id="KW-0418">Kinase</keyword>
<dbReference type="InterPro" id="IPR018485">
    <property type="entry name" value="FGGY_C"/>
</dbReference>
<dbReference type="Proteomes" id="UP000033608">
    <property type="component" value="Unassembled WGS sequence"/>
</dbReference>
<dbReference type="InterPro" id="IPR000577">
    <property type="entry name" value="Carb_kinase_FGGY"/>
</dbReference>
<dbReference type="RefSeq" id="WP_046136942.1">
    <property type="nucleotide sequence ID" value="NZ_FQVC01000006.1"/>
</dbReference>
<dbReference type="Proteomes" id="UP000184533">
    <property type="component" value="Unassembled WGS sequence"/>
</dbReference>
<dbReference type="PANTHER" id="PTHR43095">
    <property type="entry name" value="SUGAR KINASE"/>
    <property type="match status" value="1"/>
</dbReference>
<evidence type="ECO:0000256" key="1">
    <source>
        <dbReference type="ARBA" id="ARBA00009156"/>
    </source>
</evidence>
<keyword evidence="8" id="KW-1185">Reference proteome</keyword>
<accession>A0A0F5L3M3</accession>
<dbReference type="EMBL" id="LAJF01000148">
    <property type="protein sequence ID" value="KKB76815.1"/>
    <property type="molecule type" value="Genomic_DNA"/>
</dbReference>
<dbReference type="SUPFAM" id="SSF53067">
    <property type="entry name" value="Actin-like ATPase domain"/>
    <property type="match status" value="2"/>
</dbReference>
<comment type="similarity">
    <text evidence="1">Belongs to the FGGY kinase family.</text>
</comment>
<name>A0A0F5L3M3_9HYPH</name>
<evidence type="ECO:0000313" key="6">
    <source>
        <dbReference type="EMBL" id="KKB76815.1"/>
    </source>
</evidence>
<dbReference type="EMBL" id="FQVC01000006">
    <property type="protein sequence ID" value="SHF28693.1"/>
    <property type="molecule type" value="Genomic_DNA"/>
</dbReference>
<protein>
    <submittedName>
        <fullName evidence="7">Autoinducer 2 (AI-2) kinase</fullName>
    </submittedName>
    <submittedName>
        <fullName evidence="6">Autoinducer kinase</fullName>
    </submittedName>
</protein>
<proteinExistence type="inferred from homology"/>
<evidence type="ECO:0000313" key="7">
    <source>
        <dbReference type="EMBL" id="SHF28693.1"/>
    </source>
</evidence>
<dbReference type="PIRSF" id="PIRSF000538">
    <property type="entry name" value="GlpK"/>
    <property type="match status" value="1"/>
</dbReference>
<sequence>MLMAIDAGTGSARAVLFEADGTEIAAAQEEWHHLEDPRYPGSSDFDIATNWALICRCIRKVMAISGRKAEDVVAISATSMREAFVAYDDSGTEIWACANVDSRASSEVRELTQSKPHLQSQLYEISGQTFALATLPRLLWLKRNMPGVFARVSRISMLSDWILARLSGELFSDPSNAGTTGLLSLKTRDWNRQALELLEMPSDVLPPIVEPGSVIGKLTRKAAAETDLLPSTLIVAGGGDCQIGSVGLNLVREGDCAVLGGTFWQQLVNVSDGLRDPAMDLRINPHAIAGLNQAEAISFFVGSAMRWFRDSFGQEELRNAGGDPSRAYSLLEALTVDIPAGSYGILPILSDVMHYGRWYHAAPSLLNLSLDPARSGKGAIFKALQENAAIVASLNLHRVFALAKHTPDRVVFASGAAKSERWCQILSDVTGLAVVVPKVTEATALGGAAAASVGAGLYDNLCEASSAMVRTERDYQPNRSLAGVYDDVRERWRIAYASQLALVDQGVTTSMWKAPGL</sequence>
<reference evidence="7 9" key="2">
    <citation type="submission" date="2016-11" db="EMBL/GenBank/DDBJ databases">
        <authorList>
            <person name="Jaros S."/>
            <person name="Januszkiewicz K."/>
            <person name="Wedrychowicz H."/>
        </authorList>
    </citation>
    <scope>NUCLEOTIDE SEQUENCE [LARGE SCALE GENOMIC DNA]</scope>
    <source>
        <strain evidence="7 9">DSM 17137</strain>
    </source>
</reference>
<dbReference type="Pfam" id="PF02782">
    <property type="entry name" value="FGGY_C"/>
    <property type="match status" value="1"/>
</dbReference>
<evidence type="ECO:0000256" key="3">
    <source>
        <dbReference type="ARBA" id="ARBA00022777"/>
    </source>
</evidence>
<evidence type="ECO:0000313" key="8">
    <source>
        <dbReference type="Proteomes" id="UP000033608"/>
    </source>
</evidence>
<evidence type="ECO:0000313" key="9">
    <source>
        <dbReference type="Proteomes" id="UP000184533"/>
    </source>
</evidence>
<dbReference type="Pfam" id="PF00370">
    <property type="entry name" value="FGGY_N"/>
    <property type="match status" value="1"/>
</dbReference>
<dbReference type="Gene3D" id="3.30.420.40">
    <property type="match status" value="2"/>
</dbReference>
<dbReference type="PANTHER" id="PTHR43095:SF1">
    <property type="entry name" value="AUTOINDUCER-2 KINASE"/>
    <property type="match status" value="1"/>
</dbReference>
<gene>
    <name evidence="7" type="ORF">SAMN02745223_02219</name>
    <name evidence="6" type="ORF">VW29_19415</name>
</gene>
<dbReference type="STRING" id="1121477.SAMN02745223_02219"/>
<feature type="domain" description="Carbohydrate kinase FGGY N-terminal" evidence="4">
    <location>
        <begin position="1"/>
        <end position="247"/>
    </location>
</feature>
<dbReference type="InterPro" id="IPR018484">
    <property type="entry name" value="FGGY_N"/>
</dbReference>
<dbReference type="NCBIfam" id="NF008187">
    <property type="entry name" value="PRK10939.1"/>
    <property type="match status" value="1"/>
</dbReference>
<evidence type="ECO:0000259" key="4">
    <source>
        <dbReference type="Pfam" id="PF00370"/>
    </source>
</evidence>
<evidence type="ECO:0000259" key="5">
    <source>
        <dbReference type="Pfam" id="PF02782"/>
    </source>
</evidence>
<evidence type="ECO:0000256" key="2">
    <source>
        <dbReference type="ARBA" id="ARBA00022679"/>
    </source>
</evidence>
<dbReference type="InterPro" id="IPR043129">
    <property type="entry name" value="ATPase_NBD"/>
</dbReference>
<dbReference type="AlphaFoldDB" id="A0A0F5L3M3"/>
<keyword evidence="2" id="KW-0808">Transferase</keyword>
<dbReference type="InterPro" id="IPR050406">
    <property type="entry name" value="FGGY_Carb_Kinase"/>
</dbReference>
<dbReference type="GO" id="GO:0016301">
    <property type="term" value="F:kinase activity"/>
    <property type="evidence" value="ECO:0007669"/>
    <property type="project" value="UniProtKB-KW"/>
</dbReference>
<reference evidence="6 8" key="1">
    <citation type="submission" date="2015-03" db="EMBL/GenBank/DDBJ databases">
        <authorList>
            <person name="Hassan Y.I."/>
            <person name="Lepp D."/>
            <person name="Zhou T."/>
        </authorList>
    </citation>
    <scope>NUCLEOTIDE SEQUENCE [LARGE SCALE GENOMIC DNA]</scope>
    <source>
        <strain evidence="6 8">DSM 17137</strain>
    </source>
</reference>
<dbReference type="GO" id="GO:0005975">
    <property type="term" value="P:carbohydrate metabolic process"/>
    <property type="evidence" value="ECO:0007669"/>
    <property type="project" value="InterPro"/>
</dbReference>
<dbReference type="PATRIC" id="fig|1121477.3.peg.658"/>
<organism evidence="6 8">
    <name type="scientific">Devosia limi DSM 17137</name>
    <dbReference type="NCBI Taxonomy" id="1121477"/>
    <lineage>
        <taxon>Bacteria</taxon>
        <taxon>Pseudomonadati</taxon>
        <taxon>Pseudomonadota</taxon>
        <taxon>Alphaproteobacteria</taxon>
        <taxon>Hyphomicrobiales</taxon>
        <taxon>Devosiaceae</taxon>
        <taxon>Devosia</taxon>
    </lineage>
</organism>
<feature type="domain" description="Carbohydrate kinase FGGY C-terminal" evidence="5">
    <location>
        <begin position="295"/>
        <end position="454"/>
    </location>
</feature>